<dbReference type="SUPFAM" id="SSF53756">
    <property type="entry name" value="UDP-Glycosyltransferase/glycogen phosphorylase"/>
    <property type="match status" value="1"/>
</dbReference>
<dbReference type="PANTHER" id="PTHR46401">
    <property type="entry name" value="GLYCOSYLTRANSFERASE WBBK-RELATED"/>
    <property type="match status" value="1"/>
</dbReference>
<dbReference type="RefSeq" id="WP_108855071.1">
    <property type="nucleotide sequence ID" value="NZ_OMOQ01000008.1"/>
</dbReference>
<evidence type="ECO:0000259" key="3">
    <source>
        <dbReference type="Pfam" id="PF12000"/>
    </source>
</evidence>
<dbReference type="EC" id="2.4.1.250" evidence="4"/>
<evidence type="ECO:0000256" key="1">
    <source>
        <dbReference type="ARBA" id="ARBA00022679"/>
    </source>
</evidence>
<dbReference type="GO" id="GO:0102710">
    <property type="term" value="F:D-inositol-3-phosphate glycosyltransferase activity"/>
    <property type="evidence" value="ECO:0007669"/>
    <property type="project" value="UniProtKB-EC"/>
</dbReference>
<feature type="domain" description="Glycosyl transferase family 4" evidence="3">
    <location>
        <begin position="24"/>
        <end position="190"/>
    </location>
</feature>
<feature type="domain" description="Glycosyl transferase family 1" evidence="2">
    <location>
        <begin position="210"/>
        <end position="377"/>
    </location>
</feature>
<dbReference type="GO" id="GO:0009103">
    <property type="term" value="P:lipopolysaccharide biosynthetic process"/>
    <property type="evidence" value="ECO:0007669"/>
    <property type="project" value="TreeGrafter"/>
</dbReference>
<dbReference type="InterPro" id="IPR001296">
    <property type="entry name" value="Glyco_trans_1"/>
</dbReference>
<dbReference type="Gene3D" id="3.40.50.2000">
    <property type="entry name" value="Glycogen Phosphorylase B"/>
    <property type="match status" value="2"/>
</dbReference>
<name>A0A2R8BNR6_9RHOB</name>
<keyword evidence="5" id="KW-1185">Reference proteome</keyword>
<evidence type="ECO:0000313" key="4">
    <source>
        <dbReference type="EMBL" id="SPH25083.1"/>
    </source>
</evidence>
<proteinExistence type="predicted"/>
<dbReference type="EMBL" id="OMOQ01000008">
    <property type="protein sequence ID" value="SPH25083.1"/>
    <property type="molecule type" value="Genomic_DNA"/>
</dbReference>
<dbReference type="Pfam" id="PF12000">
    <property type="entry name" value="Glyco_trans_4_3"/>
    <property type="match status" value="1"/>
</dbReference>
<evidence type="ECO:0000259" key="2">
    <source>
        <dbReference type="Pfam" id="PF00534"/>
    </source>
</evidence>
<sequence>MKILFVHQNFPGQFLHLAPALARRGHEVLALTAETNKRSSPIATLRYRAPAKLAPDGVARAFSEAAERGASVTRAAAQLRSERNYVPDVVFGHGGWGETLFLREVWPEAQHLTYAEFFYNAAGQDTGFDPEFSKDGIGPRASVVARRAHLLMAINDADSAVAPTNWQASTFPAPFRDRIEVIHDGIDTDRVAPQPSAVFDLPGGGQLRPGDEVLSFVNRNLEPYRGYHILMRALPEVMAARPEAQVVIVGAEGQSYGPRPGTGSWKEMFLNEVRDRLDLARIHFLGQLPYARFVALMQVTRVHAYLTYPFVLSWSMLEAMSAGALVVGSRTAPVEEVIRDGVNGRLVDFFDIAGWSRALTDALASPDRDDHLRAAARVTIVEGYDMKRCSLPALVEFVERHGRR</sequence>
<dbReference type="InterPro" id="IPR022623">
    <property type="entry name" value="Glyco_trans_4"/>
</dbReference>
<evidence type="ECO:0000313" key="5">
    <source>
        <dbReference type="Proteomes" id="UP000244924"/>
    </source>
</evidence>
<dbReference type="PANTHER" id="PTHR46401:SF2">
    <property type="entry name" value="GLYCOSYLTRANSFERASE WBBK-RELATED"/>
    <property type="match status" value="1"/>
</dbReference>
<organism evidence="4 5">
    <name type="scientific">Albidovulum aquaemixtae</name>
    <dbReference type="NCBI Taxonomy" id="1542388"/>
    <lineage>
        <taxon>Bacteria</taxon>
        <taxon>Pseudomonadati</taxon>
        <taxon>Pseudomonadota</taxon>
        <taxon>Alphaproteobacteria</taxon>
        <taxon>Rhodobacterales</taxon>
        <taxon>Paracoccaceae</taxon>
        <taxon>Albidovulum</taxon>
    </lineage>
</organism>
<dbReference type="OrthoDB" id="9793726at2"/>
<keyword evidence="1 4" id="KW-0808">Transferase</keyword>
<reference evidence="4 5" key="1">
    <citation type="submission" date="2018-03" db="EMBL/GenBank/DDBJ databases">
        <authorList>
            <person name="Keele B.F."/>
        </authorList>
    </citation>
    <scope>NUCLEOTIDE SEQUENCE [LARGE SCALE GENOMIC DNA]</scope>
    <source>
        <strain evidence="4 5">CECT 8626</strain>
    </source>
</reference>
<keyword evidence="4" id="KW-0328">Glycosyltransferase</keyword>
<dbReference type="Proteomes" id="UP000244924">
    <property type="component" value="Unassembled WGS sequence"/>
</dbReference>
<dbReference type="AlphaFoldDB" id="A0A2R8BNR6"/>
<dbReference type="Pfam" id="PF00534">
    <property type="entry name" value="Glycos_transf_1"/>
    <property type="match status" value="1"/>
</dbReference>
<accession>A0A2R8BNR6</accession>
<gene>
    <name evidence="4" type="primary">mshA_3</name>
    <name evidence="4" type="ORF">DEA8626_04118</name>
</gene>
<protein>
    <submittedName>
        <fullName evidence="4">D-inositol 3-phosphate glycosyltransferase</fullName>
        <ecNumber evidence="4">2.4.1.250</ecNumber>
    </submittedName>
</protein>